<evidence type="ECO:0000313" key="5">
    <source>
        <dbReference type="EMBL" id="AKA36397.1"/>
    </source>
</evidence>
<protein>
    <recommendedName>
        <fullName evidence="2">Uridine phosphorylase</fullName>
        <ecNumber evidence="1">2.4.2.3</ecNumber>
    </recommendedName>
</protein>
<evidence type="ECO:0000259" key="4">
    <source>
        <dbReference type="Pfam" id="PF01048"/>
    </source>
</evidence>
<dbReference type="InterPro" id="IPR000845">
    <property type="entry name" value="Nucleoside_phosphorylase_d"/>
</dbReference>
<name>A0A0D5YVQ4_9FLAO</name>
<reference evidence="5 6" key="1">
    <citation type="submission" date="2015-03" db="EMBL/GenBank/DDBJ databases">
        <title>Complete genome sequence of Muricauda lutaonensis CC-HSB-11T, isolated from a coastal hot spring.</title>
        <authorList>
            <person name="Kim K.M."/>
        </authorList>
    </citation>
    <scope>NUCLEOTIDE SEQUENCE [LARGE SCALE GENOMIC DNA]</scope>
    <source>
        <strain evidence="5 6">CC-HSB-11</strain>
    </source>
</reference>
<dbReference type="Proteomes" id="UP000032726">
    <property type="component" value="Chromosome"/>
</dbReference>
<gene>
    <name evidence="5" type="ORF">VC82_2851</name>
</gene>
<proteinExistence type="predicted"/>
<dbReference type="OrthoDB" id="9772602at2"/>
<accession>A0A0D5YVQ4</accession>
<evidence type="ECO:0000313" key="6">
    <source>
        <dbReference type="Proteomes" id="UP000032726"/>
    </source>
</evidence>
<keyword evidence="6" id="KW-1185">Reference proteome</keyword>
<evidence type="ECO:0000256" key="3">
    <source>
        <dbReference type="ARBA" id="ARBA00048447"/>
    </source>
</evidence>
<dbReference type="EMBL" id="CP011071">
    <property type="protein sequence ID" value="AKA36397.1"/>
    <property type="molecule type" value="Genomic_DNA"/>
</dbReference>
<sequence length="290" mass="32011">MAFSASELILNADGSIYHLNLHPDDIADTIMVVGDPDRVPAISRHFDSIEVKKTKREFVTHTGHLGGRRFTVLSTGIGTGNIDIVLNELDALANIDFKTGEIKEAKKSLDIIRIGTCGGLQPDIPVDTFLLSKTGIGLDGLLHFYDCEDIQNQGLRDEIEAKFDFGTSGIRPYVVDASKKLMARFDENRIRFGMTLTNIGFYGPQGRNLRIAPRFENLVGSLAQFDFEGRQITNLEMETAAIYGLARLLGHQALSLNVVLANRMNGQFSTKPGESINRLIEFSLEHITAS</sequence>
<dbReference type="GO" id="GO:0005829">
    <property type="term" value="C:cytosol"/>
    <property type="evidence" value="ECO:0007669"/>
    <property type="project" value="TreeGrafter"/>
</dbReference>
<dbReference type="HOGENOM" id="CLU_075954_0_0_10"/>
<dbReference type="GO" id="GO:0004731">
    <property type="term" value="F:purine-nucleoside phosphorylase activity"/>
    <property type="evidence" value="ECO:0007669"/>
    <property type="project" value="TreeGrafter"/>
</dbReference>
<dbReference type="Gene3D" id="3.40.50.1580">
    <property type="entry name" value="Nucleoside phosphorylase domain"/>
    <property type="match status" value="1"/>
</dbReference>
<dbReference type="PANTHER" id="PTHR43691:SF11">
    <property type="entry name" value="FI09636P-RELATED"/>
    <property type="match status" value="1"/>
</dbReference>
<dbReference type="STRING" id="516051.VC82_2851"/>
<dbReference type="KEGG" id="mlt:VC82_2851"/>
<dbReference type="SUPFAM" id="SSF53167">
    <property type="entry name" value="Purine and uridine phosphorylases"/>
    <property type="match status" value="1"/>
</dbReference>
<comment type="catalytic activity">
    <reaction evidence="3">
        <text>uridine + phosphate = alpha-D-ribose 1-phosphate + uracil</text>
        <dbReference type="Rhea" id="RHEA:24388"/>
        <dbReference type="ChEBI" id="CHEBI:16704"/>
        <dbReference type="ChEBI" id="CHEBI:17568"/>
        <dbReference type="ChEBI" id="CHEBI:43474"/>
        <dbReference type="ChEBI" id="CHEBI:57720"/>
        <dbReference type="EC" id="2.4.2.3"/>
    </reaction>
</comment>
<dbReference type="Pfam" id="PF01048">
    <property type="entry name" value="PNP_UDP_1"/>
    <property type="match status" value="1"/>
</dbReference>
<dbReference type="GO" id="GO:0006152">
    <property type="term" value="P:purine nucleoside catabolic process"/>
    <property type="evidence" value="ECO:0007669"/>
    <property type="project" value="TreeGrafter"/>
</dbReference>
<dbReference type="CDD" id="cd00436">
    <property type="entry name" value="UP_TbUP-like"/>
    <property type="match status" value="1"/>
</dbReference>
<organism evidence="5 6">
    <name type="scientific">Flagellimonas lutaonensis</name>
    <dbReference type="NCBI Taxonomy" id="516051"/>
    <lineage>
        <taxon>Bacteria</taxon>
        <taxon>Pseudomonadati</taxon>
        <taxon>Bacteroidota</taxon>
        <taxon>Flavobacteriia</taxon>
        <taxon>Flavobacteriales</taxon>
        <taxon>Flavobacteriaceae</taxon>
        <taxon>Flagellimonas</taxon>
    </lineage>
</organism>
<evidence type="ECO:0000256" key="1">
    <source>
        <dbReference type="ARBA" id="ARBA00011888"/>
    </source>
</evidence>
<dbReference type="EC" id="2.4.2.3" evidence="1"/>
<dbReference type="GO" id="GO:0004850">
    <property type="term" value="F:uridine phosphorylase activity"/>
    <property type="evidence" value="ECO:0007669"/>
    <property type="project" value="UniProtKB-EC"/>
</dbReference>
<dbReference type="RefSeq" id="WP_045802931.1">
    <property type="nucleotide sequence ID" value="NZ_CP011071.1"/>
</dbReference>
<dbReference type="PANTHER" id="PTHR43691">
    <property type="entry name" value="URIDINE PHOSPHORYLASE"/>
    <property type="match status" value="1"/>
</dbReference>
<dbReference type="PATRIC" id="fig|516051.4.peg.2920"/>
<dbReference type="InterPro" id="IPR035994">
    <property type="entry name" value="Nucleoside_phosphorylase_sf"/>
</dbReference>
<evidence type="ECO:0000256" key="2">
    <source>
        <dbReference type="ARBA" id="ARBA00021980"/>
    </source>
</evidence>
<dbReference type="AlphaFoldDB" id="A0A0D5YVQ4"/>
<feature type="domain" description="Nucleoside phosphorylase" evidence="4">
    <location>
        <begin position="30"/>
        <end position="262"/>
    </location>
</feature>